<reference evidence="3" key="1">
    <citation type="submission" date="2015-04" db="EMBL/GenBank/DDBJ databases">
        <title>Physiological reanalysis, assessment of diazotrophy, and genome sequences of multiple isolates of Streptomyces thermoautotrophicus.</title>
        <authorList>
            <person name="MacKellar D.C."/>
            <person name="Lieber L."/>
            <person name="Norman J."/>
            <person name="Bolger A."/>
            <person name="Tobin C."/>
            <person name="Murray J.W."/>
            <person name="Chang R."/>
            <person name="Ford T."/>
            <person name="Nguyen P.Q."/>
            <person name="Woodward J."/>
            <person name="Permingeat H."/>
            <person name="Joshi N.S."/>
            <person name="Silver P.A."/>
            <person name="Usadel B."/>
            <person name="Rutherford A.W."/>
            <person name="Friesen M."/>
            <person name="Prell J."/>
        </authorList>
    </citation>
    <scope>NUCLEOTIDE SEQUENCE [LARGE SCALE GENOMIC DNA]</scope>
    <source>
        <strain evidence="3">H1</strain>
    </source>
</reference>
<feature type="compositionally biased region" description="Basic and acidic residues" evidence="1">
    <location>
        <begin position="84"/>
        <end position="95"/>
    </location>
</feature>
<dbReference type="PATRIC" id="fig|1469144.10.peg.1534"/>
<dbReference type="Proteomes" id="UP000070188">
    <property type="component" value="Unassembled WGS sequence"/>
</dbReference>
<comment type="caution">
    <text evidence="2">The sequence shown here is derived from an EMBL/GenBank/DDBJ whole genome shotgun (WGS) entry which is preliminary data.</text>
</comment>
<keyword evidence="3" id="KW-1185">Reference proteome</keyword>
<evidence type="ECO:0000256" key="1">
    <source>
        <dbReference type="SAM" id="MobiDB-lite"/>
    </source>
</evidence>
<feature type="compositionally biased region" description="Basic residues" evidence="1">
    <location>
        <begin position="96"/>
        <end position="111"/>
    </location>
</feature>
<evidence type="ECO:0000313" key="2">
    <source>
        <dbReference type="EMBL" id="KWW99757.1"/>
    </source>
</evidence>
<organism evidence="2 3">
    <name type="scientific">Carbonactinospora thermoautotrophica</name>
    <dbReference type="NCBI Taxonomy" id="1469144"/>
    <lineage>
        <taxon>Bacteria</taxon>
        <taxon>Bacillati</taxon>
        <taxon>Actinomycetota</taxon>
        <taxon>Actinomycetes</taxon>
        <taxon>Kitasatosporales</taxon>
        <taxon>Carbonactinosporaceae</taxon>
        <taxon>Carbonactinospora</taxon>
    </lineage>
</organism>
<feature type="region of interest" description="Disordered" evidence="1">
    <location>
        <begin position="84"/>
        <end position="112"/>
    </location>
</feature>
<feature type="region of interest" description="Disordered" evidence="1">
    <location>
        <begin position="33"/>
        <end position="64"/>
    </location>
</feature>
<keyword evidence="2" id="KW-0808">Transferase</keyword>
<dbReference type="GO" id="GO:0016740">
    <property type="term" value="F:transferase activity"/>
    <property type="evidence" value="ECO:0007669"/>
    <property type="project" value="UniProtKB-KW"/>
</dbReference>
<dbReference type="EMBL" id="LAXD01000001">
    <property type="protein sequence ID" value="KWW99757.1"/>
    <property type="molecule type" value="Genomic_DNA"/>
</dbReference>
<name>A0A132MPG8_9ACTN</name>
<dbReference type="STRING" id="1469144.LI90_1396"/>
<dbReference type="AlphaFoldDB" id="A0A132MPG8"/>
<evidence type="ECO:0000313" key="3">
    <source>
        <dbReference type="Proteomes" id="UP000070188"/>
    </source>
</evidence>
<accession>A0A132MPG8</accession>
<gene>
    <name evidence="2" type="ORF">LI90_1396</name>
</gene>
<protein>
    <submittedName>
        <fullName evidence="2">(Dimethylallyl)adenosine tRNA methylthiotransferase MiaB</fullName>
    </submittedName>
</protein>
<sequence length="123" mass="13691">MDVHLAPVGADFVRARSHNATRVRGFARRCFHATRPEAPRGGTEQARRMKTSGQASDLSAPWRTWRPGAGLLTRAHDTAQARAEARRHGVREHCGGAHRPRPPRSRVRRMAGRTMDLIGGERV</sequence>
<proteinExistence type="predicted"/>